<dbReference type="EMBL" id="JAHRIP010031631">
    <property type="protein sequence ID" value="MEQ2293093.1"/>
    <property type="molecule type" value="Genomic_DNA"/>
</dbReference>
<evidence type="ECO:0000313" key="3">
    <source>
        <dbReference type="Proteomes" id="UP001469553"/>
    </source>
</evidence>
<sequence>MFSSLCFGIVSVISLFDFFPGFDYFIRFCSTYVSLPLSTSLLSFYLCCFTFPLISPSSFSTSVFNPLTSHCLLLEFSMILPHTPSPHFSANALCPVPFKFSLLLSLNHYIYHAAPEFLSALLS</sequence>
<evidence type="ECO:0000256" key="1">
    <source>
        <dbReference type="SAM" id="Phobius"/>
    </source>
</evidence>
<keyword evidence="1" id="KW-1133">Transmembrane helix</keyword>
<keyword evidence="3" id="KW-1185">Reference proteome</keyword>
<gene>
    <name evidence="2" type="ORF">AMECASPLE_029634</name>
</gene>
<accession>A0ABV0YH36</accession>
<protein>
    <submittedName>
        <fullName evidence="2">Uncharacterized protein</fullName>
    </submittedName>
</protein>
<comment type="caution">
    <text evidence="2">The sequence shown here is derived from an EMBL/GenBank/DDBJ whole genome shotgun (WGS) entry which is preliminary data.</text>
</comment>
<keyword evidence="1" id="KW-0812">Transmembrane</keyword>
<name>A0ABV0YH36_9TELE</name>
<evidence type="ECO:0000313" key="2">
    <source>
        <dbReference type="EMBL" id="MEQ2293093.1"/>
    </source>
</evidence>
<organism evidence="2 3">
    <name type="scientific">Ameca splendens</name>
    <dbReference type="NCBI Taxonomy" id="208324"/>
    <lineage>
        <taxon>Eukaryota</taxon>
        <taxon>Metazoa</taxon>
        <taxon>Chordata</taxon>
        <taxon>Craniata</taxon>
        <taxon>Vertebrata</taxon>
        <taxon>Euteleostomi</taxon>
        <taxon>Actinopterygii</taxon>
        <taxon>Neopterygii</taxon>
        <taxon>Teleostei</taxon>
        <taxon>Neoteleostei</taxon>
        <taxon>Acanthomorphata</taxon>
        <taxon>Ovalentaria</taxon>
        <taxon>Atherinomorphae</taxon>
        <taxon>Cyprinodontiformes</taxon>
        <taxon>Goodeidae</taxon>
        <taxon>Ameca</taxon>
    </lineage>
</organism>
<keyword evidence="1" id="KW-0472">Membrane</keyword>
<feature type="transmembrane region" description="Helical" evidence="1">
    <location>
        <begin position="32"/>
        <end position="54"/>
    </location>
</feature>
<feature type="transmembrane region" description="Helical" evidence="1">
    <location>
        <begin position="7"/>
        <end position="26"/>
    </location>
</feature>
<reference evidence="2 3" key="1">
    <citation type="submission" date="2021-06" db="EMBL/GenBank/DDBJ databases">
        <authorList>
            <person name="Palmer J.M."/>
        </authorList>
    </citation>
    <scope>NUCLEOTIDE SEQUENCE [LARGE SCALE GENOMIC DNA]</scope>
    <source>
        <strain evidence="2 3">AS_MEX2019</strain>
        <tissue evidence="2">Muscle</tissue>
    </source>
</reference>
<proteinExistence type="predicted"/>
<dbReference type="Proteomes" id="UP001469553">
    <property type="component" value="Unassembled WGS sequence"/>
</dbReference>